<evidence type="ECO:0000313" key="4">
    <source>
        <dbReference type="Proteomes" id="UP001322664"/>
    </source>
</evidence>
<feature type="chain" id="PRO_5046527598" evidence="2">
    <location>
        <begin position="31"/>
        <end position="254"/>
    </location>
</feature>
<dbReference type="RefSeq" id="WP_319836904.1">
    <property type="nucleotide sequence ID" value="NZ_CP137624.1"/>
</dbReference>
<keyword evidence="1" id="KW-0812">Transmembrane</keyword>
<gene>
    <name evidence="3" type="ORF">R6U77_19750</name>
</gene>
<keyword evidence="4" id="KW-1185">Reference proteome</keyword>
<name>A0ABZ0RYK9_9BACI</name>
<evidence type="ECO:0000313" key="3">
    <source>
        <dbReference type="EMBL" id="WPK12096.1"/>
    </source>
</evidence>
<reference evidence="3 4" key="1">
    <citation type="submission" date="2023-09" db="EMBL/GenBank/DDBJ databases">
        <authorList>
            <person name="Page C.A."/>
            <person name="Perez-Diaz I.M."/>
        </authorList>
    </citation>
    <scope>NUCLEOTIDE SEQUENCE [LARGE SCALE GENOMIC DNA]</scope>
    <source>
        <strain evidence="3 4">Ll15</strain>
    </source>
</reference>
<keyword evidence="1" id="KW-0472">Membrane</keyword>
<proteinExistence type="predicted"/>
<keyword evidence="2" id="KW-0732">Signal</keyword>
<accession>A0ABZ0RYK9</accession>
<dbReference type="Proteomes" id="UP001322664">
    <property type="component" value="Chromosome"/>
</dbReference>
<dbReference type="EMBL" id="CP137624">
    <property type="protein sequence ID" value="WPK12096.1"/>
    <property type="molecule type" value="Genomic_DNA"/>
</dbReference>
<evidence type="ECO:0000256" key="1">
    <source>
        <dbReference type="SAM" id="Phobius"/>
    </source>
</evidence>
<protein>
    <submittedName>
        <fullName evidence="3">Uncharacterized protein</fullName>
    </submittedName>
</protein>
<feature type="signal peptide" evidence="2">
    <location>
        <begin position="1"/>
        <end position="30"/>
    </location>
</feature>
<sequence length="254" mass="28009">MKRKIFKFLFVLTSFILVFASMPFVNNVSASTMQAAYSEFDLEAILNSQKEAIFNETGEVIDFNVLSDNEIEIISEDLTYVINTDTYELTLNGENLGVVAETEIEYYDDIPAITSFSAYTPVKYTTITTTAKKIAGEITSAAIYLGIMLIVGVAILGQMGVTVPAILTTAKSAITSFGLSATAQIMGDVIDAVWSYSIYRTTSPVPTGYGSNQIAYRYQDATLTARFKVGNLTTPQWSYKSTEIGSWWFSDKPY</sequence>
<keyword evidence="1" id="KW-1133">Transmembrane helix</keyword>
<organism evidence="3 4">
    <name type="scientific">Lysinibacillus louembei</name>
    <dbReference type="NCBI Taxonomy" id="1470088"/>
    <lineage>
        <taxon>Bacteria</taxon>
        <taxon>Bacillati</taxon>
        <taxon>Bacillota</taxon>
        <taxon>Bacilli</taxon>
        <taxon>Bacillales</taxon>
        <taxon>Bacillaceae</taxon>
        <taxon>Lysinibacillus</taxon>
    </lineage>
</organism>
<evidence type="ECO:0000256" key="2">
    <source>
        <dbReference type="SAM" id="SignalP"/>
    </source>
</evidence>
<feature type="transmembrane region" description="Helical" evidence="1">
    <location>
        <begin position="142"/>
        <end position="167"/>
    </location>
</feature>